<gene>
    <name evidence="1" type="ORF">ACJMK2_016852</name>
</gene>
<accession>A0ABD3UVS5</accession>
<keyword evidence="2" id="KW-1185">Reference proteome</keyword>
<dbReference type="EMBL" id="JBJQND010000015">
    <property type="protein sequence ID" value="KAL3853302.1"/>
    <property type="molecule type" value="Genomic_DNA"/>
</dbReference>
<organism evidence="1 2">
    <name type="scientific">Sinanodonta woodiana</name>
    <name type="common">Chinese pond mussel</name>
    <name type="synonym">Anodonta woodiana</name>
    <dbReference type="NCBI Taxonomy" id="1069815"/>
    <lineage>
        <taxon>Eukaryota</taxon>
        <taxon>Metazoa</taxon>
        <taxon>Spiralia</taxon>
        <taxon>Lophotrochozoa</taxon>
        <taxon>Mollusca</taxon>
        <taxon>Bivalvia</taxon>
        <taxon>Autobranchia</taxon>
        <taxon>Heteroconchia</taxon>
        <taxon>Palaeoheterodonta</taxon>
        <taxon>Unionida</taxon>
        <taxon>Unionoidea</taxon>
        <taxon>Unionidae</taxon>
        <taxon>Unioninae</taxon>
        <taxon>Sinanodonta</taxon>
    </lineage>
</organism>
<evidence type="ECO:0000313" key="1">
    <source>
        <dbReference type="EMBL" id="KAL3853302.1"/>
    </source>
</evidence>
<feature type="non-terminal residue" evidence="1">
    <location>
        <position position="1"/>
    </location>
</feature>
<protein>
    <submittedName>
        <fullName evidence="1">Uncharacterized protein</fullName>
    </submittedName>
</protein>
<comment type="caution">
    <text evidence="1">The sequence shown here is derived from an EMBL/GenBank/DDBJ whole genome shotgun (WGS) entry which is preliminary data.</text>
</comment>
<evidence type="ECO:0000313" key="2">
    <source>
        <dbReference type="Proteomes" id="UP001634394"/>
    </source>
</evidence>
<reference evidence="1 2" key="1">
    <citation type="submission" date="2024-11" db="EMBL/GenBank/DDBJ databases">
        <title>Chromosome-level genome assembly of the freshwater bivalve Anodonta woodiana.</title>
        <authorList>
            <person name="Chen X."/>
        </authorList>
    </citation>
    <scope>NUCLEOTIDE SEQUENCE [LARGE SCALE GENOMIC DNA]</scope>
    <source>
        <strain evidence="1">MN2024</strain>
        <tissue evidence="1">Gills</tissue>
    </source>
</reference>
<dbReference type="AlphaFoldDB" id="A0ABD3UVS5"/>
<sequence length="55" mass="6132">YAFLAADSVYPFPCCGVVKQWRAFIKKHTGTVLFEVWRSISGTAYKLAGSNEFVA</sequence>
<feature type="non-terminal residue" evidence="1">
    <location>
        <position position="55"/>
    </location>
</feature>
<name>A0ABD3UVS5_SINWO</name>
<dbReference type="Proteomes" id="UP001634394">
    <property type="component" value="Unassembled WGS sequence"/>
</dbReference>
<proteinExistence type="predicted"/>